<organism evidence="2 3">
    <name type="scientific">Paramylibacter ulvae</name>
    <dbReference type="NCBI Taxonomy" id="1651968"/>
    <lineage>
        <taxon>Bacteria</taxon>
        <taxon>Pseudomonadati</taxon>
        <taxon>Pseudomonadota</taxon>
        <taxon>Alphaproteobacteria</taxon>
        <taxon>Rhodobacterales</taxon>
        <taxon>Paracoccaceae</taxon>
        <taxon>Paramylibacter</taxon>
    </lineage>
</organism>
<evidence type="ECO:0000259" key="1">
    <source>
        <dbReference type="PROSITE" id="PS51459"/>
    </source>
</evidence>
<keyword evidence="3" id="KW-1185">Reference proteome</keyword>
<dbReference type="PANTHER" id="PTHR13504:SF33">
    <property type="entry name" value="FIC FAMILY PROTEIN"/>
    <property type="match status" value="1"/>
</dbReference>
<evidence type="ECO:0000313" key="3">
    <source>
        <dbReference type="Proteomes" id="UP000634455"/>
    </source>
</evidence>
<comment type="caution">
    <text evidence="2">The sequence shown here is derived from an EMBL/GenBank/DDBJ whole genome shotgun (WGS) entry which is preliminary data.</text>
</comment>
<dbReference type="GO" id="GO:0051301">
    <property type="term" value="P:cell division"/>
    <property type="evidence" value="ECO:0007669"/>
    <property type="project" value="UniProtKB-KW"/>
</dbReference>
<evidence type="ECO:0000313" key="2">
    <source>
        <dbReference type="EMBL" id="GHA61826.1"/>
    </source>
</evidence>
<dbReference type="RefSeq" id="WP_189641473.1">
    <property type="nucleotide sequence ID" value="NZ_BMZF01000012.1"/>
</dbReference>
<protein>
    <submittedName>
        <fullName evidence="2">Cell division protein Fic</fullName>
    </submittedName>
</protein>
<name>A0ABQ3D925_9RHOB</name>
<dbReference type="Gene3D" id="1.10.10.10">
    <property type="entry name" value="Winged helix-like DNA-binding domain superfamily/Winged helix DNA-binding domain"/>
    <property type="match status" value="1"/>
</dbReference>
<dbReference type="InterPro" id="IPR040198">
    <property type="entry name" value="Fido_containing"/>
</dbReference>
<feature type="domain" description="Fido" evidence="1">
    <location>
        <begin position="111"/>
        <end position="262"/>
    </location>
</feature>
<reference evidence="3" key="1">
    <citation type="journal article" date="2019" name="Int. J. Syst. Evol. Microbiol.">
        <title>The Global Catalogue of Microorganisms (GCM) 10K type strain sequencing project: providing services to taxonomists for standard genome sequencing and annotation.</title>
        <authorList>
            <consortium name="The Broad Institute Genomics Platform"/>
            <consortium name="The Broad Institute Genome Sequencing Center for Infectious Disease"/>
            <person name="Wu L."/>
            <person name="Ma J."/>
        </authorList>
    </citation>
    <scope>NUCLEOTIDE SEQUENCE [LARGE SCALE GENOMIC DNA]</scope>
    <source>
        <strain evidence="3">KCTC 32465</strain>
    </source>
</reference>
<dbReference type="InterPro" id="IPR036388">
    <property type="entry name" value="WH-like_DNA-bd_sf"/>
</dbReference>
<proteinExistence type="predicted"/>
<dbReference type="InterPro" id="IPR003812">
    <property type="entry name" value="Fido"/>
</dbReference>
<dbReference type="InterPro" id="IPR036597">
    <property type="entry name" value="Fido-like_dom_sf"/>
</dbReference>
<gene>
    <name evidence="2" type="ORF">GCM10008927_29090</name>
</gene>
<dbReference type="Proteomes" id="UP000634455">
    <property type="component" value="Unassembled WGS sequence"/>
</dbReference>
<sequence length="361" mass="40149">MTEIWESPYWPNFGVDNNVVEPYLARLSHGLGRVHGVHAGLSPADREQILLREIAQEAVHSFGIEGVTLRAQDIQQSVIASMAGRNLDGATRRSDRVAQMMLEARDPKTKLDEQTLCRWHHLLFAHTEAEDLGRWRQSEMVIVKSARADREEILYNAIPAASVGDAMKNWVAGANSHQGRSVPVFAALMHLWFESIHPFSDGNGRIGRAIVENIFAKTDALPFSMSRQIESDKTGYYAALQAGRVLGEGQIDATAFVVWFLQCLETAAERGLQEALFLTHRNQFFARFVAQMNDRQIQVLQNLFGQGPTRVDLGISNKSYVKIAKTSVATATRDLNELVKIGALNKSGAGGRSTVYQIVYQ</sequence>
<dbReference type="PROSITE" id="PS51459">
    <property type="entry name" value="FIDO"/>
    <property type="match status" value="1"/>
</dbReference>
<dbReference type="Pfam" id="PF02661">
    <property type="entry name" value="Fic"/>
    <property type="match status" value="1"/>
</dbReference>
<dbReference type="SUPFAM" id="SSF140931">
    <property type="entry name" value="Fic-like"/>
    <property type="match status" value="1"/>
</dbReference>
<accession>A0ABQ3D925</accession>
<dbReference type="InterPro" id="IPR025230">
    <property type="entry name" value="DUF4172"/>
</dbReference>
<dbReference type="PANTHER" id="PTHR13504">
    <property type="entry name" value="FIDO DOMAIN-CONTAINING PROTEIN DDB_G0283145"/>
    <property type="match status" value="1"/>
</dbReference>
<dbReference type="Pfam" id="PF13776">
    <property type="entry name" value="DUF4172"/>
    <property type="match status" value="1"/>
</dbReference>
<keyword evidence="2" id="KW-0132">Cell division</keyword>
<dbReference type="Gene3D" id="1.10.3290.10">
    <property type="entry name" value="Fido-like domain"/>
    <property type="match status" value="1"/>
</dbReference>
<dbReference type="EMBL" id="BMZF01000012">
    <property type="protein sequence ID" value="GHA61826.1"/>
    <property type="molecule type" value="Genomic_DNA"/>
</dbReference>
<keyword evidence="2" id="KW-0131">Cell cycle</keyword>